<feature type="compositionally biased region" description="Basic and acidic residues" evidence="1">
    <location>
        <begin position="446"/>
        <end position="455"/>
    </location>
</feature>
<feature type="region of interest" description="Disordered" evidence="1">
    <location>
        <begin position="366"/>
        <end position="455"/>
    </location>
</feature>
<keyword evidence="3" id="KW-1185">Reference proteome</keyword>
<organism evidence="2 3">
    <name type="scientific">Babesia divergens</name>
    <dbReference type="NCBI Taxonomy" id="32595"/>
    <lineage>
        <taxon>Eukaryota</taxon>
        <taxon>Sar</taxon>
        <taxon>Alveolata</taxon>
        <taxon>Apicomplexa</taxon>
        <taxon>Aconoidasida</taxon>
        <taxon>Piroplasmida</taxon>
        <taxon>Babesiidae</taxon>
        <taxon>Babesia</taxon>
    </lineage>
</organism>
<accession>A0AAD9GJU8</accession>
<comment type="caution">
    <text evidence="2">The sequence shown here is derived from an EMBL/GenBank/DDBJ whole genome shotgun (WGS) entry which is preliminary data.</text>
</comment>
<evidence type="ECO:0000313" key="2">
    <source>
        <dbReference type="EMBL" id="KAK1939481.1"/>
    </source>
</evidence>
<feature type="compositionally biased region" description="Basic residues" evidence="1">
    <location>
        <begin position="427"/>
        <end position="445"/>
    </location>
</feature>
<feature type="compositionally biased region" description="Acidic residues" evidence="1">
    <location>
        <begin position="48"/>
        <end position="70"/>
    </location>
</feature>
<feature type="compositionally biased region" description="Basic and acidic residues" evidence="1">
    <location>
        <begin position="390"/>
        <end position="426"/>
    </location>
</feature>
<feature type="region of interest" description="Disordered" evidence="1">
    <location>
        <begin position="96"/>
        <end position="117"/>
    </location>
</feature>
<proteinExistence type="predicted"/>
<dbReference type="AlphaFoldDB" id="A0AAD9GJU8"/>
<reference evidence="2" key="2">
    <citation type="submission" date="2021-05" db="EMBL/GenBank/DDBJ databases">
        <authorList>
            <person name="Pain A."/>
        </authorList>
    </citation>
    <scope>NUCLEOTIDE SEQUENCE</scope>
    <source>
        <strain evidence="2">1802A</strain>
    </source>
</reference>
<evidence type="ECO:0000256" key="1">
    <source>
        <dbReference type="SAM" id="MobiDB-lite"/>
    </source>
</evidence>
<reference evidence="2" key="1">
    <citation type="journal article" date="2014" name="Nucleic Acids Res.">
        <title>The evolutionary dynamics of variant antigen genes in Babesia reveal a history of genomic innovation underlying host-parasite interaction.</title>
        <authorList>
            <person name="Jackson A.P."/>
            <person name="Otto T.D."/>
            <person name="Darby A."/>
            <person name="Ramaprasad A."/>
            <person name="Xia D."/>
            <person name="Echaide I.E."/>
            <person name="Farber M."/>
            <person name="Gahlot S."/>
            <person name="Gamble J."/>
            <person name="Gupta D."/>
            <person name="Gupta Y."/>
            <person name="Jackson L."/>
            <person name="Malandrin L."/>
            <person name="Malas T.B."/>
            <person name="Moussa E."/>
            <person name="Nair M."/>
            <person name="Reid A.J."/>
            <person name="Sanders M."/>
            <person name="Sharma J."/>
            <person name="Tracey A."/>
            <person name="Quail M.A."/>
            <person name="Weir W."/>
            <person name="Wastling J.M."/>
            <person name="Hall N."/>
            <person name="Willadsen P."/>
            <person name="Lingelbach K."/>
            <person name="Shiels B."/>
            <person name="Tait A."/>
            <person name="Berriman M."/>
            <person name="Allred D.R."/>
            <person name="Pain A."/>
        </authorList>
    </citation>
    <scope>NUCLEOTIDE SEQUENCE</scope>
    <source>
        <strain evidence="2">1802A</strain>
    </source>
</reference>
<name>A0AAD9GJU8_BABDI</name>
<protein>
    <submittedName>
        <fullName evidence="2">Uncharacterized protein</fullName>
    </submittedName>
</protein>
<gene>
    <name evidence="2" type="ORF">X943_000420</name>
</gene>
<feature type="compositionally biased region" description="Polar residues" evidence="1">
    <location>
        <begin position="100"/>
        <end position="109"/>
    </location>
</feature>
<dbReference type="Proteomes" id="UP001195914">
    <property type="component" value="Unassembled WGS sequence"/>
</dbReference>
<dbReference type="EMBL" id="JAHBMH010000007">
    <property type="protein sequence ID" value="KAK1939481.1"/>
    <property type="molecule type" value="Genomic_DNA"/>
</dbReference>
<feature type="compositionally biased region" description="Polar residues" evidence="1">
    <location>
        <begin position="373"/>
        <end position="389"/>
    </location>
</feature>
<feature type="region of interest" description="Disordered" evidence="1">
    <location>
        <begin position="47"/>
        <end position="84"/>
    </location>
</feature>
<evidence type="ECO:0000313" key="3">
    <source>
        <dbReference type="Proteomes" id="UP001195914"/>
    </source>
</evidence>
<sequence length="455" mass="51493">MTFTDDDDEHQLMLDLYDGLDVFSQKADGSAKPPENTDEHITIIADGLPDENYQDEAEQVGEAADAELDDNVYANSHEKDEDNDDGLVFLVEEDEESAVNDASAQNTRPTAKRKPGGWTTRYKKKERIVYVGAPSSEAQAMASTELKKECFWLINGIPWWMDAQQFINTVETLGGVVAFSKLLSDPINGASLGAAIVEFVDGNSGTIFSKAKSQFVATEISDDVFEVIKESSLYREGIFKSEMLTRVVAHLGLSLRKTHATSGISDHFHEIEFEVRQQEMIQSGDFEAVTKMFPWFNLNMLKLMGYAKRNEQPNTDSTYNIENHLEAYKHSRNTQQNYLNMMMPQIMMANYMQHAAKEIGEAGKFPLPFMNKGNPQPDKTTSRQKANTEGNKDRNGRDRGARENERTSRSTSHKRERDAPRGSESPHRKKYRGSSRPSNRSRSRHRDGGRGRNWR</sequence>